<proteinExistence type="predicted"/>
<reference evidence="1 2" key="1">
    <citation type="submission" date="2022-04" db="EMBL/GenBank/DDBJ databases">
        <title>Genome sequence of C. roseum typestrain.</title>
        <authorList>
            <person name="Poehlein A."/>
            <person name="Schoch T."/>
            <person name="Duerre P."/>
            <person name="Daniel R."/>
        </authorList>
    </citation>
    <scope>NUCLEOTIDE SEQUENCE [LARGE SCALE GENOMIC DNA]</scope>
    <source>
        <strain evidence="1 2">DSM 7320</strain>
    </source>
</reference>
<dbReference type="InterPro" id="IPR018695">
    <property type="entry name" value="DUF2194"/>
</dbReference>
<dbReference type="CDD" id="cd10924">
    <property type="entry name" value="CE4_COG4878"/>
    <property type="match status" value="1"/>
</dbReference>
<dbReference type="STRING" id="84029.CROST_07460"/>
<dbReference type="Proteomes" id="UP000190951">
    <property type="component" value="Chromosome"/>
</dbReference>
<dbReference type="Gene3D" id="3.20.20.370">
    <property type="entry name" value="Glycoside hydrolase/deacetylase"/>
    <property type="match status" value="1"/>
</dbReference>
<organism evidence="1 2">
    <name type="scientific">Clostridium felsineum</name>
    <dbReference type="NCBI Taxonomy" id="36839"/>
    <lineage>
        <taxon>Bacteria</taxon>
        <taxon>Bacillati</taxon>
        <taxon>Bacillota</taxon>
        <taxon>Clostridia</taxon>
        <taxon>Eubacteriales</taxon>
        <taxon>Clostridiaceae</taxon>
        <taxon>Clostridium</taxon>
    </lineage>
</organism>
<evidence type="ECO:0000313" key="2">
    <source>
        <dbReference type="Proteomes" id="UP000190951"/>
    </source>
</evidence>
<dbReference type="InterPro" id="IPR011330">
    <property type="entry name" value="Glyco_hydro/deAcase_b/a-brl"/>
</dbReference>
<dbReference type="Pfam" id="PF09960">
    <property type="entry name" value="DUF2194"/>
    <property type="match status" value="2"/>
</dbReference>
<dbReference type="GO" id="GO:0005975">
    <property type="term" value="P:carbohydrate metabolic process"/>
    <property type="evidence" value="ECO:0007669"/>
    <property type="project" value="InterPro"/>
</dbReference>
<name>A0A1S8LIB7_9CLOT</name>
<dbReference type="KEGG" id="crw:CROST_012420"/>
<dbReference type="EMBL" id="CP096983">
    <property type="protein sequence ID" value="URZ10532.1"/>
    <property type="molecule type" value="Genomic_DNA"/>
</dbReference>
<accession>A0A1S8LIB7</accession>
<protein>
    <submittedName>
        <fullName evidence="1">Uncharacterized protein</fullName>
    </submittedName>
</protein>
<keyword evidence="2" id="KW-1185">Reference proteome</keyword>
<dbReference type="AlphaFoldDB" id="A0A1S8LIB7"/>
<dbReference type="RefSeq" id="WP_077834102.1">
    <property type="nucleotide sequence ID" value="NZ_CP096983.1"/>
</dbReference>
<gene>
    <name evidence="1" type="ORF">CROST_012420</name>
</gene>
<sequence length="600" mass="68301">MNVKRNIKIIIALVLGIAVFFQVVRLNFVMNFLENNNNIKNKNVYSSSKIPANVEQEKFLILFDKNEQNSSDITQNIKEVLKYMKKRVVVQERNDIQNVDTSYRGVVLTFENIDGFKGISSLMDYAKNGGYVLFAERPIIGDVLPSILSQIGVKNVYDIEAAEGIELTSNVLIKGKGSNFSKKILTDSSLKVELKDTSQMLLVSDNKIPILWQTNYGTGKIMMYNGTILAKKNARGIIAGAIGMLIPDYIYPVIDAKLTYIDDFPAPIPGGTNSTLYKEYGISTADFYRKVWWPDVLKISKLYNLKYTGLIIEDYNNRTTPPFITKTSNSNDFLLYATELLKNNGELGLHGYNHQSLAPKNYIKQPLGYNSWANEKNMERSIEEAIRYSSSLLKNYKLRVYVPPSNILSPLGRKALLKAMPDLKIISSVYNDDYYKDSYVQEFEIKDGIYELPRLTSGYEDNEENIWAAYNGITSVGVFSHFIHPDDVLDIKRSGGKGWQELSKGYSDFMKDVYKKFTWLPPVTASEGANLLKSYTKIEPFMKYKSNAIDVYCRNFQKGDKFILRTNKNIYTDDNCAIEKIDTGTYLVTANKDKFSINFK</sequence>
<dbReference type="SUPFAM" id="SSF88713">
    <property type="entry name" value="Glycoside hydrolase/deacetylase"/>
    <property type="match status" value="1"/>
</dbReference>
<evidence type="ECO:0000313" key="1">
    <source>
        <dbReference type="EMBL" id="URZ10532.1"/>
    </source>
</evidence>